<protein>
    <submittedName>
        <fullName evidence="1">Uncharacterized protein</fullName>
    </submittedName>
</protein>
<gene>
    <name evidence="1" type="ORF">KC19_5G078600</name>
</gene>
<proteinExistence type="predicted"/>
<reference evidence="1" key="1">
    <citation type="submission" date="2020-06" db="EMBL/GenBank/DDBJ databases">
        <title>WGS assembly of Ceratodon purpureus strain R40.</title>
        <authorList>
            <person name="Carey S.B."/>
            <person name="Jenkins J."/>
            <person name="Shu S."/>
            <person name="Lovell J.T."/>
            <person name="Sreedasyam A."/>
            <person name="Maumus F."/>
            <person name="Tiley G.P."/>
            <person name="Fernandez-Pozo N."/>
            <person name="Barry K."/>
            <person name="Chen C."/>
            <person name="Wang M."/>
            <person name="Lipzen A."/>
            <person name="Daum C."/>
            <person name="Saski C.A."/>
            <person name="Payton A.C."/>
            <person name="Mcbreen J.C."/>
            <person name="Conrad R.E."/>
            <person name="Kollar L.M."/>
            <person name="Olsson S."/>
            <person name="Huttunen S."/>
            <person name="Landis J.B."/>
            <person name="Wickett N.J."/>
            <person name="Johnson M.G."/>
            <person name="Rensing S.A."/>
            <person name="Grimwood J."/>
            <person name="Schmutz J."/>
            <person name="Mcdaniel S.F."/>
        </authorList>
    </citation>
    <scope>NUCLEOTIDE SEQUENCE</scope>
    <source>
        <strain evidence="1">R40</strain>
    </source>
</reference>
<accession>A0A8T0I180</accession>
<organism evidence="1 2">
    <name type="scientific">Ceratodon purpureus</name>
    <name type="common">Fire moss</name>
    <name type="synonym">Dicranum purpureum</name>
    <dbReference type="NCBI Taxonomy" id="3225"/>
    <lineage>
        <taxon>Eukaryota</taxon>
        <taxon>Viridiplantae</taxon>
        <taxon>Streptophyta</taxon>
        <taxon>Embryophyta</taxon>
        <taxon>Bryophyta</taxon>
        <taxon>Bryophytina</taxon>
        <taxon>Bryopsida</taxon>
        <taxon>Dicranidae</taxon>
        <taxon>Pseudoditrichales</taxon>
        <taxon>Ditrichaceae</taxon>
        <taxon>Ceratodon</taxon>
    </lineage>
</organism>
<dbReference type="Proteomes" id="UP000822688">
    <property type="component" value="Chromosome 5"/>
</dbReference>
<dbReference type="EMBL" id="CM026425">
    <property type="protein sequence ID" value="KAG0576423.1"/>
    <property type="molecule type" value="Genomic_DNA"/>
</dbReference>
<sequence length="44" mass="4445">MGGSGSGSAGIQVGGILKQRRLFGHGDVNAFFAESALNFSSCRG</sequence>
<evidence type="ECO:0000313" key="2">
    <source>
        <dbReference type="Proteomes" id="UP000822688"/>
    </source>
</evidence>
<dbReference type="AlphaFoldDB" id="A0A8T0I180"/>
<evidence type="ECO:0000313" key="1">
    <source>
        <dbReference type="EMBL" id="KAG0576423.1"/>
    </source>
</evidence>
<name>A0A8T0I180_CERPU</name>
<comment type="caution">
    <text evidence="1">The sequence shown here is derived from an EMBL/GenBank/DDBJ whole genome shotgun (WGS) entry which is preliminary data.</text>
</comment>
<keyword evidence="2" id="KW-1185">Reference proteome</keyword>